<keyword evidence="2" id="KW-0963">Cytoplasm</keyword>
<dbReference type="AlphaFoldDB" id="A0A6L3Z0S7"/>
<dbReference type="InterPro" id="IPR002575">
    <property type="entry name" value="Aminoglycoside_PTrfase"/>
</dbReference>
<evidence type="ECO:0000313" key="11">
    <source>
        <dbReference type="Proteomes" id="UP000481876"/>
    </source>
</evidence>
<dbReference type="EC" id="2.7.1.81" evidence="7"/>
<dbReference type="GO" id="GO:0047992">
    <property type="term" value="F:hydroxylysine kinase activity"/>
    <property type="evidence" value="ECO:0007669"/>
    <property type="project" value="UniProtKB-EC"/>
</dbReference>
<organism evidence="10 11">
    <name type="scientific">Brucella anthropi</name>
    <name type="common">Ochrobactrum anthropi</name>
    <dbReference type="NCBI Taxonomy" id="529"/>
    <lineage>
        <taxon>Bacteria</taxon>
        <taxon>Pseudomonadati</taxon>
        <taxon>Pseudomonadota</taxon>
        <taxon>Alphaproteobacteria</taxon>
        <taxon>Hyphomicrobiales</taxon>
        <taxon>Brucellaceae</taxon>
        <taxon>Brucella/Ochrobactrum group</taxon>
        <taxon>Brucella</taxon>
    </lineage>
</organism>
<protein>
    <recommendedName>
        <fullName evidence="8">Hydroxylysine kinase</fullName>
        <ecNumber evidence="7">2.7.1.81</ecNumber>
    </recommendedName>
</protein>
<dbReference type="GO" id="GO:0005737">
    <property type="term" value="C:cytoplasm"/>
    <property type="evidence" value="ECO:0007669"/>
    <property type="project" value="UniProtKB-SubCell"/>
</dbReference>
<comment type="caution">
    <text evidence="10">The sequence shown here is derived from an EMBL/GenBank/DDBJ whole genome shotgun (WGS) entry which is preliminary data.</text>
</comment>
<reference evidence="10 11" key="1">
    <citation type="submission" date="2019-09" db="EMBL/GenBank/DDBJ databases">
        <title>Taxonomic organization of the family Brucellaceae based on a phylogenomic approach.</title>
        <authorList>
            <person name="Leclercq S."/>
            <person name="Cloeckaert A."/>
            <person name="Zygmunt M.S."/>
        </authorList>
    </citation>
    <scope>NUCLEOTIDE SEQUENCE [LARGE SCALE GENOMIC DNA]</scope>
    <source>
        <strain evidence="10 11">LMG 3313</strain>
    </source>
</reference>
<evidence type="ECO:0000256" key="4">
    <source>
        <dbReference type="ARBA" id="ARBA00022777"/>
    </source>
</evidence>
<dbReference type="PANTHER" id="PTHR21064">
    <property type="entry name" value="AMINOGLYCOSIDE PHOSPHOTRANSFERASE DOMAIN-CONTAINING PROTEIN-RELATED"/>
    <property type="match status" value="1"/>
</dbReference>
<proteinExistence type="predicted"/>
<accession>A0A6L3Z0S7</accession>
<evidence type="ECO:0000256" key="5">
    <source>
        <dbReference type="ARBA" id="ARBA00036820"/>
    </source>
</evidence>
<name>A0A6L3Z0S7_BRUAN</name>
<evidence type="ECO:0000256" key="6">
    <source>
        <dbReference type="ARBA" id="ARBA00037368"/>
    </source>
</evidence>
<comment type="subcellular location">
    <subcellularLocation>
        <location evidence="1">Cytoplasm</location>
    </subcellularLocation>
</comment>
<dbReference type="SUPFAM" id="SSF56112">
    <property type="entry name" value="Protein kinase-like (PK-like)"/>
    <property type="match status" value="1"/>
</dbReference>
<keyword evidence="4" id="KW-0418">Kinase</keyword>
<dbReference type="Pfam" id="PF01636">
    <property type="entry name" value="APH"/>
    <property type="match status" value="1"/>
</dbReference>
<dbReference type="InterPro" id="IPR050249">
    <property type="entry name" value="Pseudomonas-type_ThrB"/>
</dbReference>
<gene>
    <name evidence="10" type="ORF">F9L04_20085</name>
</gene>
<evidence type="ECO:0000313" key="10">
    <source>
        <dbReference type="EMBL" id="KAB2764284.1"/>
    </source>
</evidence>
<evidence type="ECO:0000256" key="2">
    <source>
        <dbReference type="ARBA" id="ARBA00022490"/>
    </source>
</evidence>
<evidence type="ECO:0000256" key="3">
    <source>
        <dbReference type="ARBA" id="ARBA00022679"/>
    </source>
</evidence>
<comment type="catalytic activity">
    <reaction evidence="5">
        <text>(5R)-5-hydroxy-L-lysine + GTP = (5R)-5-phosphooxy-L-lysine + GDP + H(+)</text>
        <dbReference type="Rhea" id="RHEA:19049"/>
        <dbReference type="ChEBI" id="CHEBI:15378"/>
        <dbReference type="ChEBI" id="CHEBI:37565"/>
        <dbReference type="ChEBI" id="CHEBI:57882"/>
        <dbReference type="ChEBI" id="CHEBI:58189"/>
        <dbReference type="ChEBI" id="CHEBI:58357"/>
        <dbReference type="EC" id="2.7.1.81"/>
    </reaction>
</comment>
<dbReference type="PANTHER" id="PTHR21064:SF1">
    <property type="entry name" value="HYDROXYLYSINE KINASE"/>
    <property type="match status" value="1"/>
</dbReference>
<dbReference type="InterPro" id="IPR011009">
    <property type="entry name" value="Kinase-like_dom_sf"/>
</dbReference>
<evidence type="ECO:0000259" key="9">
    <source>
        <dbReference type="Pfam" id="PF01636"/>
    </source>
</evidence>
<dbReference type="RefSeq" id="WP_151664102.1">
    <property type="nucleotide sequence ID" value="NZ_WBWS01000024.1"/>
</dbReference>
<dbReference type="EMBL" id="WBWS01000024">
    <property type="protein sequence ID" value="KAB2764284.1"/>
    <property type="molecule type" value="Genomic_DNA"/>
</dbReference>
<evidence type="ECO:0000256" key="1">
    <source>
        <dbReference type="ARBA" id="ARBA00004496"/>
    </source>
</evidence>
<evidence type="ECO:0000256" key="7">
    <source>
        <dbReference type="ARBA" id="ARBA00038873"/>
    </source>
</evidence>
<sequence>MSEEMNMVIDADPVRGALGEMLNSPPPVIDGVSAAKLMRTYYGISGIAYSLACERDANFHVVTADGRGFTLKISNPAEPEINTNFQTEALLWLQARDPDLPVPKVVRTLEGESQFSLILEDGRSSVVRVLTWLDGVPVARIGVTPALRRDMVCALARLGIAFDGFEHPASSHEILWDVKNASRLRPLVETLVEPDLRKQLMAELDHFENVVRPALANLRRRVVHNDLNWHNVVLNVANPDRITGILDFGDMVKTPLIIDLAVAVSYHTQTPVSCLEDVCDMVSAYHEVLPLERRELDVLRDLIVARLMTTVAITEGRAARYPQNAAYILRNNGPARDGLRFFATLPRNQVTAAFLAACNME</sequence>
<dbReference type="Gene3D" id="3.90.1200.10">
    <property type="match status" value="1"/>
</dbReference>
<keyword evidence="3 10" id="KW-0808">Transferase</keyword>
<comment type="function">
    <text evidence="6">Catalyzes the GTP-dependent phosphorylation of 5-hydroxy-L-lysine.</text>
</comment>
<feature type="domain" description="Aminoglycoside phosphotransferase" evidence="9">
    <location>
        <begin position="57"/>
        <end position="281"/>
    </location>
</feature>
<dbReference type="Proteomes" id="UP000481876">
    <property type="component" value="Unassembled WGS sequence"/>
</dbReference>
<evidence type="ECO:0000256" key="8">
    <source>
        <dbReference type="ARBA" id="ARBA00040505"/>
    </source>
</evidence>